<evidence type="ECO:0000313" key="1">
    <source>
        <dbReference type="EMBL" id="KAK3721916.1"/>
    </source>
</evidence>
<reference evidence="1" key="1">
    <citation type="submission" date="2023-07" db="EMBL/GenBank/DDBJ databases">
        <title>Black Yeasts Isolated from many extreme environments.</title>
        <authorList>
            <person name="Coleine C."/>
            <person name="Stajich J.E."/>
            <person name="Selbmann L."/>
        </authorList>
    </citation>
    <scope>NUCLEOTIDE SEQUENCE</scope>
    <source>
        <strain evidence="1">CCFEE 5714</strain>
    </source>
</reference>
<proteinExistence type="predicted"/>
<dbReference type="Proteomes" id="UP001281147">
    <property type="component" value="Unassembled WGS sequence"/>
</dbReference>
<evidence type="ECO:0000313" key="2">
    <source>
        <dbReference type="Proteomes" id="UP001281147"/>
    </source>
</evidence>
<dbReference type="EMBL" id="JAUTXU010000015">
    <property type="protein sequence ID" value="KAK3721916.1"/>
    <property type="molecule type" value="Genomic_DNA"/>
</dbReference>
<accession>A0ACC3NS95</accession>
<protein>
    <submittedName>
        <fullName evidence="1">R8 protein</fullName>
    </submittedName>
</protein>
<name>A0ACC3NS95_9PEZI</name>
<organism evidence="1 2">
    <name type="scientific">Vermiconidia calcicola</name>
    <dbReference type="NCBI Taxonomy" id="1690605"/>
    <lineage>
        <taxon>Eukaryota</taxon>
        <taxon>Fungi</taxon>
        <taxon>Dikarya</taxon>
        <taxon>Ascomycota</taxon>
        <taxon>Pezizomycotina</taxon>
        <taxon>Dothideomycetes</taxon>
        <taxon>Dothideomycetidae</taxon>
        <taxon>Mycosphaerellales</taxon>
        <taxon>Extremaceae</taxon>
        <taxon>Vermiconidia</taxon>
    </lineage>
</organism>
<keyword evidence="2" id="KW-1185">Reference proteome</keyword>
<sequence>MFYSHEVLTSRKYGVATVWLVATLGSKSTLKKVSRKAILDVDVTKACETIVTPEAPMALRLQSNLLYGVARVYAQQCGYVLNDAETAKNNMRLMFKAMRTSALDAEGGNKGRLVTLTLLPSVGKETNDYASTDQLMLQDDPNFLPDLDLMPMDLDRLDFDITITEDSHRSTLSPHSSQLTGVGIGSQHEIGGLIIPPSASSFIGGPVGGMGGLSVRGDSGSGARAGQGDFLDDDLGLEIDFDGNLHMSDAAPRQPRAPSARTERVDLGSAGGSARMRSEHEEGQFVGDMLGQPDDDGFMPLQDDYVMGPEAEPFTPRVDDQVPQQVTSEETAEAPLRRRARAAPKAIPLDTTMELRNGDLARWNANYVANMDEVLRHKNVSRAAAVAKKNAEYWILGQGDSGPLSMFTGVKLLEALTGVKLTHAGEKRPREDDEETNGSRRVRSRGEPSSDEIGRGFQDDGFMPMMGDDTIEQGREAPTPLDDRHLSSIMPWNQSARSRRPTGLFSGAGQQPTSASQGGAGGPLATFGRRGSRLTSASPLMGRGAEGGDFDELQLPGSQGDIGMTGADEFELFGPAAQVDTQTAAQSQWQRAALDGESAHFLEFVQAGIQEMDQACAEAPMGEEDEDTLLGTVEFEALLPPENHTCVVAAQAMLHVLALGTKNLLSVEQDEAFGSITMRVIASL</sequence>
<gene>
    <name evidence="1" type="primary">rec8_1</name>
    <name evidence="1" type="ORF">LTR37_002732</name>
</gene>
<comment type="caution">
    <text evidence="1">The sequence shown here is derived from an EMBL/GenBank/DDBJ whole genome shotgun (WGS) entry which is preliminary data.</text>
</comment>